<dbReference type="InterPro" id="IPR036794">
    <property type="entry name" value="ATP_F1_dsu/esu_C_sf"/>
</dbReference>
<evidence type="ECO:0000256" key="8">
    <source>
        <dbReference type="ARBA" id="ARBA00023310"/>
    </source>
</evidence>
<keyword evidence="9" id="KW-0375">Hydrogen ion transport</keyword>
<keyword evidence="5 9" id="KW-0406">Ion transport</keyword>
<evidence type="ECO:0000256" key="9">
    <source>
        <dbReference type="HAMAP-Rule" id="MF_00530"/>
    </source>
</evidence>
<evidence type="ECO:0000313" key="13">
    <source>
        <dbReference type="EMBL" id="KGM96250.1"/>
    </source>
</evidence>
<evidence type="ECO:0000256" key="5">
    <source>
        <dbReference type="ARBA" id="ARBA00023065"/>
    </source>
</evidence>
<evidence type="ECO:0000259" key="12">
    <source>
        <dbReference type="Pfam" id="PF02823"/>
    </source>
</evidence>
<evidence type="ECO:0000256" key="4">
    <source>
        <dbReference type="ARBA" id="ARBA00022475"/>
    </source>
</evidence>
<name>A0A0A0I9I3_CLONO</name>
<dbReference type="Gene3D" id="2.60.15.10">
    <property type="entry name" value="F0F1 ATP synthase delta/epsilon subunit, N-terminal"/>
    <property type="match status" value="1"/>
</dbReference>
<dbReference type="InterPro" id="IPR020547">
    <property type="entry name" value="ATP_synth_F1_esu_C"/>
</dbReference>
<dbReference type="GO" id="GO:0016787">
    <property type="term" value="F:hydrolase activity"/>
    <property type="evidence" value="ECO:0007669"/>
    <property type="project" value="UniProtKB-KW"/>
</dbReference>
<dbReference type="PANTHER" id="PTHR13822:SF10">
    <property type="entry name" value="ATP SYNTHASE EPSILON CHAIN, CHLOROPLASTIC"/>
    <property type="match status" value="1"/>
</dbReference>
<dbReference type="HAMAP" id="MF_00530">
    <property type="entry name" value="ATP_synth_epsil_bac"/>
    <property type="match status" value="1"/>
</dbReference>
<feature type="domain" description="ATP synthase epsilon subunit C-terminal" evidence="11">
    <location>
        <begin position="88"/>
        <end position="130"/>
    </location>
</feature>
<keyword evidence="4 9" id="KW-1003">Cell membrane</keyword>
<comment type="caution">
    <text evidence="13">The sequence shown here is derived from an EMBL/GenBank/DDBJ whole genome shotgun (WGS) entry which is preliminary data.</text>
</comment>
<dbReference type="OrthoDB" id="9804110at2"/>
<dbReference type="PANTHER" id="PTHR13822">
    <property type="entry name" value="ATP SYNTHASE DELTA/EPSILON CHAIN"/>
    <property type="match status" value="1"/>
</dbReference>
<accession>A0A0A0I9I3</accession>
<dbReference type="Gene3D" id="1.20.5.440">
    <property type="entry name" value="ATP synthase delta/epsilon subunit, C-terminal domain"/>
    <property type="match status" value="1"/>
</dbReference>
<evidence type="ECO:0000313" key="14">
    <source>
        <dbReference type="Proteomes" id="UP000030012"/>
    </source>
</evidence>
<evidence type="ECO:0000256" key="3">
    <source>
        <dbReference type="ARBA" id="ARBA00022448"/>
    </source>
</evidence>
<sequence>MAKTFKLKIVTPEKIFFEGGAEKVNLETTEGRTEILSNHSAFIAMLIPTDSKLITDKGEEKKFFSSSGILKVDKEEVIMLCDAAEWPEQIDKKRAEEAKKRAEERLSQKDGVDMKRAELALMRAVRRIEIV</sequence>
<evidence type="ECO:0000256" key="7">
    <source>
        <dbReference type="ARBA" id="ARBA00023196"/>
    </source>
</evidence>
<evidence type="ECO:0000256" key="2">
    <source>
        <dbReference type="ARBA" id="ARBA00005712"/>
    </source>
</evidence>
<evidence type="ECO:0000256" key="6">
    <source>
        <dbReference type="ARBA" id="ARBA00023136"/>
    </source>
</evidence>
<dbReference type="SUPFAM" id="SSF46604">
    <property type="entry name" value="Epsilon subunit of F1F0-ATP synthase C-terminal domain"/>
    <property type="match status" value="1"/>
</dbReference>
<gene>
    <name evidence="9 13" type="primary">atpC</name>
    <name evidence="13" type="ORF">Z968_07000</name>
</gene>
<dbReference type="Pfam" id="PF00401">
    <property type="entry name" value="ATP-synt_DE"/>
    <property type="match status" value="1"/>
</dbReference>
<dbReference type="GO" id="GO:0005524">
    <property type="term" value="F:ATP binding"/>
    <property type="evidence" value="ECO:0007669"/>
    <property type="project" value="UniProtKB-UniRule"/>
</dbReference>
<dbReference type="NCBIfam" id="TIGR01216">
    <property type="entry name" value="ATP_synt_epsi"/>
    <property type="match status" value="1"/>
</dbReference>
<keyword evidence="7 9" id="KW-0139">CF(1)</keyword>
<proteinExistence type="inferred from homology"/>
<comment type="function">
    <text evidence="9">Produces ATP from ADP in the presence of a proton gradient across the membrane.</text>
</comment>
<dbReference type="NCBIfam" id="NF009984">
    <property type="entry name" value="PRK13450.1"/>
    <property type="match status" value="1"/>
</dbReference>
<dbReference type="EMBL" id="JENJ01000025">
    <property type="protein sequence ID" value="KGM96250.1"/>
    <property type="molecule type" value="Genomic_DNA"/>
</dbReference>
<protein>
    <recommendedName>
        <fullName evidence="9">ATP synthase epsilon chain</fullName>
    </recommendedName>
    <alternativeName>
        <fullName evidence="9">ATP synthase F1 sector epsilon subunit</fullName>
    </alternativeName>
    <alternativeName>
        <fullName evidence="9">F-ATPase epsilon subunit</fullName>
    </alternativeName>
</protein>
<reference evidence="13 14" key="1">
    <citation type="submission" date="2014-01" db="EMBL/GenBank/DDBJ databases">
        <title>Plasmidome dynamics in the species complex Clostridium novyi sensu lato converts strains of independent lineages into distinctly different pathogens.</title>
        <authorList>
            <person name="Skarin H."/>
            <person name="Segerman B."/>
        </authorList>
    </citation>
    <scope>NUCLEOTIDE SEQUENCE [LARGE SCALE GENOMIC DNA]</scope>
    <source>
        <strain evidence="13 14">4552</strain>
    </source>
</reference>
<dbReference type="InterPro" id="IPR001469">
    <property type="entry name" value="ATP_synth_F1_dsu/esu"/>
</dbReference>
<comment type="subcellular location">
    <subcellularLocation>
        <location evidence="1 9">Cell membrane</location>
        <topology evidence="1 9">Peripheral membrane protein</topology>
    </subcellularLocation>
</comment>
<evidence type="ECO:0000256" key="10">
    <source>
        <dbReference type="RuleBase" id="RU003656"/>
    </source>
</evidence>
<organism evidence="13 14">
    <name type="scientific">Clostridium novyi A str. 4552</name>
    <dbReference type="NCBI Taxonomy" id="1444289"/>
    <lineage>
        <taxon>Bacteria</taxon>
        <taxon>Bacillati</taxon>
        <taxon>Bacillota</taxon>
        <taxon>Clostridia</taxon>
        <taxon>Eubacteriales</taxon>
        <taxon>Clostridiaceae</taxon>
        <taxon>Clostridium</taxon>
    </lineage>
</organism>
<dbReference type="RefSeq" id="WP_039255108.1">
    <property type="nucleotide sequence ID" value="NZ_JENJ01000025.1"/>
</dbReference>
<dbReference type="GO" id="GO:0005886">
    <property type="term" value="C:plasma membrane"/>
    <property type="evidence" value="ECO:0007669"/>
    <property type="project" value="UniProtKB-SubCell"/>
</dbReference>
<dbReference type="InterPro" id="IPR036771">
    <property type="entry name" value="ATPsynth_dsu/esu_N"/>
</dbReference>
<evidence type="ECO:0000256" key="1">
    <source>
        <dbReference type="ARBA" id="ARBA00004202"/>
    </source>
</evidence>
<dbReference type="Proteomes" id="UP000030012">
    <property type="component" value="Unassembled WGS sequence"/>
</dbReference>
<comment type="similarity">
    <text evidence="2 9 10">Belongs to the ATPase epsilon chain family.</text>
</comment>
<dbReference type="SUPFAM" id="SSF51344">
    <property type="entry name" value="Epsilon subunit of F1F0-ATP synthase N-terminal domain"/>
    <property type="match status" value="1"/>
</dbReference>
<dbReference type="CDD" id="cd12152">
    <property type="entry name" value="F1-ATPase_delta"/>
    <property type="match status" value="1"/>
</dbReference>
<keyword evidence="8 9" id="KW-0066">ATP synthesis</keyword>
<feature type="domain" description="ATP synthase F1 complex delta/epsilon subunit N-terminal" evidence="12">
    <location>
        <begin position="5"/>
        <end position="84"/>
    </location>
</feature>
<dbReference type="AlphaFoldDB" id="A0A0A0I9I3"/>
<dbReference type="GO" id="GO:0046933">
    <property type="term" value="F:proton-transporting ATP synthase activity, rotational mechanism"/>
    <property type="evidence" value="ECO:0007669"/>
    <property type="project" value="UniProtKB-UniRule"/>
</dbReference>
<evidence type="ECO:0000259" key="11">
    <source>
        <dbReference type="Pfam" id="PF00401"/>
    </source>
</evidence>
<dbReference type="GO" id="GO:0045259">
    <property type="term" value="C:proton-transporting ATP synthase complex"/>
    <property type="evidence" value="ECO:0007669"/>
    <property type="project" value="UniProtKB-KW"/>
</dbReference>
<dbReference type="Pfam" id="PF02823">
    <property type="entry name" value="ATP-synt_DE_N"/>
    <property type="match status" value="1"/>
</dbReference>
<keyword evidence="13" id="KW-0378">Hydrolase</keyword>
<keyword evidence="3 9" id="KW-0813">Transport</keyword>
<comment type="subunit">
    <text evidence="9 10">F-type ATPases have 2 components, CF(1) - the catalytic core - and CF(0) - the membrane proton channel. CF(1) has five subunits: alpha(3), beta(3), gamma(1), delta(1), epsilon(1). CF(0) has three main subunits: a, b and c.</text>
</comment>
<keyword evidence="6 9" id="KW-0472">Membrane</keyword>
<dbReference type="InterPro" id="IPR020546">
    <property type="entry name" value="ATP_synth_F1_dsu/esu_N"/>
</dbReference>